<dbReference type="PDB" id="9BWI">
    <property type="method" value="X-ray"/>
    <property type="resolution" value="2.30 A"/>
    <property type="chains" value="A/B=1-119"/>
</dbReference>
<dbReference type="InterPro" id="IPR011051">
    <property type="entry name" value="RmlC_Cupin_sf"/>
</dbReference>
<name>A0ABF7PQ89_9ZZZZ</name>
<proteinExistence type="evidence at protein level"/>
<dbReference type="InterPro" id="IPR014710">
    <property type="entry name" value="RmlC-like_jellyroll"/>
</dbReference>
<dbReference type="PIRSF" id="PIRSF029883">
    <property type="entry name" value="KdgF"/>
    <property type="match status" value="1"/>
</dbReference>
<dbReference type="PANTHER" id="PTHR40112:SF1">
    <property type="entry name" value="H2HPP ISOMERASE"/>
    <property type="match status" value="1"/>
</dbReference>
<dbReference type="PANTHER" id="PTHR40112">
    <property type="entry name" value="H2HPP ISOMERASE"/>
    <property type="match status" value="1"/>
</dbReference>
<dbReference type="AlphaFoldDB" id="A0ABF7PQ89"/>
<dbReference type="Gene3D" id="2.60.120.10">
    <property type="entry name" value="Jelly Rolls"/>
    <property type="match status" value="1"/>
</dbReference>
<dbReference type="CDD" id="cd02238">
    <property type="entry name" value="cupin_KdgF"/>
    <property type="match status" value="1"/>
</dbReference>
<dbReference type="SUPFAM" id="SSF51182">
    <property type="entry name" value="RmlC-like cupins"/>
    <property type="match status" value="1"/>
</dbReference>
<dbReference type="InterPro" id="IPR013096">
    <property type="entry name" value="Cupin_2"/>
</dbReference>
<dbReference type="InterPro" id="IPR025499">
    <property type="entry name" value="KdgF"/>
</dbReference>
<evidence type="ECO:0000313" key="3">
    <source>
        <dbReference type="PDB" id="9BWH"/>
    </source>
</evidence>
<sequence>MASMYAKHSAQNYQPLLPGIKIKTLVYGELTLMTEFVMDKGSSLPDHTHPYEQTGYLVSGKIILYIEDKKQQIMAGDSWCIPKNVHHHAEILENSVAVEVFAPTREEYIKYLDRTTVVE</sequence>
<feature type="domain" description="Cupin type-2" evidence="1">
    <location>
        <begin position="36"/>
        <end position="95"/>
    </location>
</feature>
<dbReference type="PDB" id="9BWH">
    <property type="method" value="X-ray"/>
    <property type="resolution" value="1.65 A"/>
    <property type="chains" value="A/B=1-119"/>
</dbReference>
<evidence type="ECO:0000259" key="1">
    <source>
        <dbReference type="Pfam" id="PF07883"/>
    </source>
</evidence>
<dbReference type="PDB" id="9BWF">
    <property type="method" value="X-ray"/>
    <property type="resolution" value="2.20 A"/>
    <property type="chains" value="A/B=1-119"/>
</dbReference>
<organism evidence="2">
    <name type="scientific">metagenome</name>
    <dbReference type="NCBI Taxonomy" id="256318"/>
    <lineage>
        <taxon>unclassified sequences</taxon>
        <taxon>metagenomes</taxon>
    </lineage>
</organism>
<dbReference type="InterPro" id="IPR052535">
    <property type="entry name" value="Bacilysin_H2HPP_isomerase"/>
</dbReference>
<reference evidence="2 3" key="1">
    <citation type="journal article" date="2025" name="Nature">
        <title>A metagenomic 'dark matter' enzyme catalyses oxidative cellulose conversion.</title>
        <authorList>
            <person name="Santos C.A."/>
            <person name="Morais M.A.B."/>
            <person name="Mandelli F."/>
            <person name="Lima E.A."/>
            <person name="Miyamoto R.Y."/>
            <person name="Higasi P.M.R."/>
            <person name="Araujo E.A."/>
            <person name="Paixao D.A.A."/>
            <person name="Junior J.M."/>
            <person name="Motta M.L."/>
            <person name="Streit R.S.A."/>
            <person name="Morao L.G."/>
            <person name="Silva C.B.C."/>
            <person name="Wolf L.D."/>
            <person name="Terrasan C.R.F."/>
            <person name="Bulka N.R."/>
            <person name="Diogo J.A."/>
            <person name="Fuzita F.J."/>
            <person name="Colombari F.M."/>
            <person name="Santos C.R."/>
            <person name="Rodrigues P.T."/>
            <person name="Silva D.B."/>
            <person name="Grisel S."/>
            <person name="Bernardes J.S."/>
            <person name="Terrapon N."/>
            <person name="Lombard V."/>
            <person name="Filho A.J.C."/>
            <person name="Henrissat B."/>
            <person name="Bissaro B."/>
            <person name="Berrin J.G."/>
            <person name="Persinoti G.F."/>
            <person name="Murakami M.T."/>
        </authorList>
    </citation>
    <scope>X-RAY CRYSTALLOGRAPHY (2.20 ANGSTROMS)</scope>
</reference>
<keyword evidence="2 3" id="KW-0002">3D-structure</keyword>
<accession>A0ABF7PQ89</accession>
<dbReference type="Pfam" id="PF07883">
    <property type="entry name" value="Cupin_2"/>
    <property type="match status" value="1"/>
</dbReference>
<protein>
    <submittedName>
        <fullName evidence="2 3">Cellulose oxidative enzyme</fullName>
    </submittedName>
</protein>
<evidence type="ECO:0000313" key="2">
    <source>
        <dbReference type="PDB" id="9BWF"/>
    </source>
</evidence>